<reference evidence="6 7" key="1">
    <citation type="journal article" date="2016" name="BMC Genomics">
        <title>Comparative genomics reveals Cyclospora cayetanensis possesses coccidia-like metabolism and invasion components but unique surface antigens.</title>
        <authorList>
            <person name="Liu S."/>
            <person name="Wang L."/>
            <person name="Zheng H."/>
            <person name="Xu Z."/>
            <person name="Roellig D.M."/>
            <person name="Li N."/>
            <person name="Frace M.A."/>
            <person name="Tang K."/>
            <person name="Arrowood M.J."/>
            <person name="Moss D.M."/>
            <person name="Zhang L."/>
            <person name="Feng Y."/>
            <person name="Xiao L."/>
        </authorList>
    </citation>
    <scope>NUCLEOTIDE SEQUENCE [LARGE SCALE GENOMIC DNA]</scope>
    <source>
        <strain evidence="6 7">CHN_HEN01</strain>
    </source>
</reference>
<dbReference type="InterPro" id="IPR013094">
    <property type="entry name" value="AB_hydrolase_3"/>
</dbReference>
<dbReference type="PROSITE" id="PS01174">
    <property type="entry name" value="LIPASE_GDXG_SER"/>
    <property type="match status" value="1"/>
</dbReference>
<dbReference type="PANTHER" id="PTHR48081">
    <property type="entry name" value="AB HYDROLASE SUPERFAMILY PROTEIN C4A8.06C"/>
    <property type="match status" value="1"/>
</dbReference>
<evidence type="ECO:0000256" key="1">
    <source>
        <dbReference type="ARBA" id="ARBA00010515"/>
    </source>
</evidence>
<feature type="domain" description="Alpha/beta hydrolase fold-3" evidence="5">
    <location>
        <begin position="172"/>
        <end position="391"/>
    </location>
</feature>
<dbReference type="AlphaFoldDB" id="A0A1D3CSS4"/>
<comment type="similarity">
    <text evidence="1">Belongs to the 'GDXG' lipolytic enzyme family.</text>
</comment>
<dbReference type="Proteomes" id="UP000095192">
    <property type="component" value="Unassembled WGS sequence"/>
</dbReference>
<dbReference type="EMBL" id="JROU02002087">
    <property type="protein sequence ID" value="OEH74248.1"/>
    <property type="molecule type" value="Genomic_DNA"/>
</dbReference>
<gene>
    <name evidence="6" type="ORF">cyc_01917</name>
</gene>
<evidence type="ECO:0000259" key="5">
    <source>
        <dbReference type="Pfam" id="PF07859"/>
    </source>
</evidence>
<name>A0A1D3CSS4_9EIME</name>
<dbReference type="Gene3D" id="3.40.50.1820">
    <property type="entry name" value="alpha/beta hydrolase"/>
    <property type="match status" value="1"/>
</dbReference>
<dbReference type="Pfam" id="PF07859">
    <property type="entry name" value="Abhydrolase_3"/>
    <property type="match status" value="1"/>
</dbReference>
<sequence length="541" mass="59724">MAQHSLLRTAVPDHSARRLFCPAIFTYTRLTRWPHSYRQLARDRRVMERGICKMNQMLEGMGALQHQRAVVVYTKDGVMVHVYETPRGAPKSSEQKYTFTDAWRLRLLLLKQINSIVRAATDSKAEETETEPAVPASDPDSPDGVSHGAALSNGAPPLSVAFPEKVKESRYILFLHGGAFISQNPDFYRIFLNDLSRQTGARVVAPRYRLAPECPWPGQLQDALSFYRYLIEEEGIDPSSIVVAGDSAGGNLAVTLIMQLIQHNRTVGEGGIPIGLPRALVLLSPWLDLTQSGPSYTLNRTAEPLLPLFSIEKAAALYRFGGGAFSMDLQSNTLDKTPFRNPWVSPVFLSDRTVLRSFPPTCIHTGSVEVLLSDSLLFARRLNAACRDAEVFDSPEPLLPLQIPEDCDTVGEGDIVTETARRASRVSSLPSDFGSFASPELLRSATTPNFVGNEPQAGPPLPSYFSDLGWLSEEAQNTLEKNGTVNATKTGDTEPNAVVIVWKDEFHVFPCFGFLEEPSASECTRRIAEWINKQFGESPEA</sequence>
<organism evidence="6 7">
    <name type="scientific">Cyclospora cayetanensis</name>
    <dbReference type="NCBI Taxonomy" id="88456"/>
    <lineage>
        <taxon>Eukaryota</taxon>
        <taxon>Sar</taxon>
        <taxon>Alveolata</taxon>
        <taxon>Apicomplexa</taxon>
        <taxon>Conoidasida</taxon>
        <taxon>Coccidia</taxon>
        <taxon>Eucoccidiorida</taxon>
        <taxon>Eimeriorina</taxon>
        <taxon>Eimeriidae</taxon>
        <taxon>Cyclospora</taxon>
    </lineage>
</organism>
<feature type="region of interest" description="Disordered" evidence="4">
    <location>
        <begin position="120"/>
        <end position="150"/>
    </location>
</feature>
<dbReference type="SUPFAM" id="SSF53474">
    <property type="entry name" value="alpha/beta-Hydrolases"/>
    <property type="match status" value="1"/>
</dbReference>
<dbReference type="InterPro" id="IPR029058">
    <property type="entry name" value="AB_hydrolase_fold"/>
</dbReference>
<protein>
    <submittedName>
        <fullName evidence="6">Alpha beta hydrolase fold domain-containing protein</fullName>
    </submittedName>
</protein>
<dbReference type="InterPro" id="IPR050300">
    <property type="entry name" value="GDXG_lipolytic_enzyme"/>
</dbReference>
<feature type="compositionally biased region" description="Low complexity" evidence="4">
    <location>
        <begin position="131"/>
        <end position="146"/>
    </location>
</feature>
<evidence type="ECO:0000313" key="6">
    <source>
        <dbReference type="EMBL" id="OEH74248.1"/>
    </source>
</evidence>
<proteinExistence type="inferred from homology"/>
<evidence type="ECO:0000256" key="4">
    <source>
        <dbReference type="SAM" id="MobiDB-lite"/>
    </source>
</evidence>
<dbReference type="PANTHER" id="PTHR48081:SF8">
    <property type="entry name" value="ALPHA_BETA HYDROLASE FOLD-3 DOMAIN-CONTAINING PROTEIN-RELATED"/>
    <property type="match status" value="1"/>
</dbReference>
<accession>A0A1D3CSS4</accession>
<dbReference type="InterPro" id="IPR033140">
    <property type="entry name" value="Lipase_GDXG_put_SER_AS"/>
</dbReference>
<evidence type="ECO:0000313" key="7">
    <source>
        <dbReference type="Proteomes" id="UP000095192"/>
    </source>
</evidence>
<dbReference type="InParanoid" id="A0A1D3CSS4"/>
<keyword evidence="2 6" id="KW-0378">Hydrolase</keyword>
<dbReference type="GO" id="GO:0016787">
    <property type="term" value="F:hydrolase activity"/>
    <property type="evidence" value="ECO:0007669"/>
    <property type="project" value="UniProtKB-KW"/>
</dbReference>
<dbReference type="VEuPathDB" id="ToxoDB:cyc_01917"/>
<keyword evidence="7" id="KW-1185">Reference proteome</keyword>
<comment type="caution">
    <text evidence="6">The sequence shown here is derived from an EMBL/GenBank/DDBJ whole genome shotgun (WGS) entry which is preliminary data.</text>
</comment>
<feature type="active site" evidence="3">
    <location>
        <position position="247"/>
    </location>
</feature>
<evidence type="ECO:0000256" key="3">
    <source>
        <dbReference type="PROSITE-ProRule" id="PRU10038"/>
    </source>
</evidence>
<evidence type="ECO:0000256" key="2">
    <source>
        <dbReference type="ARBA" id="ARBA00022801"/>
    </source>
</evidence>